<sequence>MKNEAAHGVNGNFFSAMAKAKGDLIAISDQDDLWEPDKVNCQVAALGSKLMSICRSVPFTEDSSISLDYDRRPPNHRLPRLLYASVPGHTMVFRRSLLTKVPKEGEIYNRTYYDVILGLTAAAYDGIVLVDRVLVHWRRHQEADTLLQADSRRKRSAGNALYMLRWSLTHYAAVKRCMRWHFQPRLDFLRAVAADTEVWRDGVRMMACECRSGLWSYLELTRLYLKYRHELFYTYEKDPVAWVRALLYPLMHMYNYRYLWERGLR</sequence>
<dbReference type="Gene3D" id="3.90.550.10">
    <property type="entry name" value="Spore Coat Polysaccharide Biosynthesis Protein SpsA, Chain A"/>
    <property type="match status" value="1"/>
</dbReference>
<dbReference type="InterPro" id="IPR029044">
    <property type="entry name" value="Nucleotide-diphossugar_trans"/>
</dbReference>
<dbReference type="AlphaFoldDB" id="J9GMB1"/>
<organism evidence="1">
    <name type="scientific">gut metagenome</name>
    <dbReference type="NCBI Taxonomy" id="749906"/>
    <lineage>
        <taxon>unclassified sequences</taxon>
        <taxon>metagenomes</taxon>
        <taxon>organismal metagenomes</taxon>
    </lineage>
</organism>
<comment type="caution">
    <text evidence="1">The sequence shown here is derived from an EMBL/GenBank/DDBJ whole genome shotgun (WGS) entry which is preliminary data.</text>
</comment>
<keyword evidence="1" id="KW-0808">Transferase</keyword>
<proteinExistence type="predicted"/>
<evidence type="ECO:0000313" key="1">
    <source>
        <dbReference type="EMBL" id="EJX03383.1"/>
    </source>
</evidence>
<accession>J9GMB1</accession>
<dbReference type="PANTHER" id="PTHR22916:SF3">
    <property type="entry name" value="UDP-GLCNAC:BETAGAL BETA-1,3-N-ACETYLGLUCOSAMINYLTRANSFERASE-LIKE PROTEIN 1"/>
    <property type="match status" value="1"/>
</dbReference>
<dbReference type="SUPFAM" id="SSF53448">
    <property type="entry name" value="Nucleotide-diphospho-sugar transferases"/>
    <property type="match status" value="1"/>
</dbReference>
<dbReference type="PANTHER" id="PTHR22916">
    <property type="entry name" value="GLYCOSYLTRANSFERASE"/>
    <property type="match status" value="1"/>
</dbReference>
<dbReference type="EMBL" id="AMCI01002189">
    <property type="protein sequence ID" value="EJX03383.1"/>
    <property type="molecule type" value="Genomic_DNA"/>
</dbReference>
<dbReference type="GO" id="GO:0016757">
    <property type="term" value="F:glycosyltransferase activity"/>
    <property type="evidence" value="ECO:0007669"/>
    <property type="project" value="TreeGrafter"/>
</dbReference>
<name>J9GMB1_9ZZZZ</name>
<gene>
    <name evidence="1" type="ORF">EVA_08517</name>
</gene>
<protein>
    <submittedName>
        <fullName evidence="1">Glycosyltransferase, group 2 family protein</fullName>
    </submittedName>
</protein>
<reference evidence="1" key="1">
    <citation type="journal article" date="2012" name="PLoS ONE">
        <title>Gene sets for utilization of primary and secondary nutrition supplies in the distal gut of endangered iberian lynx.</title>
        <authorList>
            <person name="Alcaide M."/>
            <person name="Messina E."/>
            <person name="Richter M."/>
            <person name="Bargiela R."/>
            <person name="Peplies J."/>
            <person name="Huws S.A."/>
            <person name="Newbold C.J."/>
            <person name="Golyshin P.N."/>
            <person name="Simon M.A."/>
            <person name="Lopez G."/>
            <person name="Yakimov M.M."/>
            <person name="Ferrer M."/>
        </authorList>
    </citation>
    <scope>NUCLEOTIDE SEQUENCE</scope>
</reference>